<dbReference type="STRING" id="717606.PaecuDRAFT_2215"/>
<dbReference type="eggNOG" id="COG0189">
    <property type="taxonomic scope" value="Bacteria"/>
</dbReference>
<evidence type="ECO:0008006" key="3">
    <source>
        <dbReference type="Google" id="ProtNLM"/>
    </source>
</evidence>
<protein>
    <recommendedName>
        <fullName evidence="3">ATP-grasp domain-containing protein</fullName>
    </recommendedName>
</protein>
<name>E0I978_9BACL</name>
<dbReference type="OrthoDB" id="7869153at2"/>
<dbReference type="AlphaFoldDB" id="E0I978"/>
<sequence>MAIQRVQSKWAKTTALLCSEQMRQYIPETSPFRRETIRAMLDQHQMVYVKPDLGTFGHGVIRVDKLQHHSWSYQFQLGKRIRRFSTFDSMYKQLAAVQSGKRYLIQKGIHLLKHQNRRFDLRVMVQHNMQGMWETTGIIGRLGHPAKIVTNYHSGGTPLSFQTLMSSHLPEFEQTNLLNRLSVLGVNTAQQLQTHYPGLKEIGIDIALGTDMHPWILEVNTLPDPFLFRKLKDRMVFKRIYRYAVGYGRFKK</sequence>
<evidence type="ECO:0000313" key="2">
    <source>
        <dbReference type="Proteomes" id="UP000005387"/>
    </source>
</evidence>
<dbReference type="EMBL" id="AEDD01000005">
    <property type="protein sequence ID" value="EFM10962.1"/>
    <property type="molecule type" value="Genomic_DNA"/>
</dbReference>
<dbReference type="InterPro" id="IPR026838">
    <property type="entry name" value="YheC/D"/>
</dbReference>
<dbReference type="Proteomes" id="UP000005387">
    <property type="component" value="Unassembled WGS sequence"/>
</dbReference>
<evidence type="ECO:0000313" key="1">
    <source>
        <dbReference type="EMBL" id="EFM10962.1"/>
    </source>
</evidence>
<dbReference type="Gene3D" id="3.30.470.20">
    <property type="entry name" value="ATP-grasp fold, B domain"/>
    <property type="match status" value="1"/>
</dbReference>
<proteinExistence type="predicted"/>
<dbReference type="SUPFAM" id="SSF56059">
    <property type="entry name" value="Glutathione synthetase ATP-binding domain-like"/>
    <property type="match status" value="1"/>
</dbReference>
<dbReference type="RefSeq" id="WP_006038211.1">
    <property type="nucleotide sequence ID" value="NZ_AEDD01000005.1"/>
</dbReference>
<organism evidence="1 2">
    <name type="scientific">Paenibacillus curdlanolyticus YK9</name>
    <dbReference type="NCBI Taxonomy" id="717606"/>
    <lineage>
        <taxon>Bacteria</taxon>
        <taxon>Bacillati</taxon>
        <taxon>Bacillota</taxon>
        <taxon>Bacilli</taxon>
        <taxon>Bacillales</taxon>
        <taxon>Paenibacillaceae</taxon>
        <taxon>Paenibacillus</taxon>
    </lineage>
</organism>
<reference evidence="1 2" key="1">
    <citation type="submission" date="2010-07" db="EMBL/GenBank/DDBJ databases">
        <title>The draft genome of Paenibacillus curdlanolyticus YK9.</title>
        <authorList>
            <consortium name="US DOE Joint Genome Institute (JGI-PGF)"/>
            <person name="Lucas S."/>
            <person name="Copeland A."/>
            <person name="Lapidus A."/>
            <person name="Cheng J.-F."/>
            <person name="Bruce D."/>
            <person name="Goodwin L."/>
            <person name="Pitluck S."/>
            <person name="Land M.L."/>
            <person name="Hauser L."/>
            <person name="Chang Y.-J."/>
            <person name="Jeffries C."/>
            <person name="Anderson I.J."/>
            <person name="Johnson E."/>
            <person name="Loganathan U."/>
            <person name="Mulhopadhyay B."/>
            <person name="Kyrpides N."/>
            <person name="Woyke T.J."/>
        </authorList>
    </citation>
    <scope>NUCLEOTIDE SEQUENCE [LARGE SCALE GENOMIC DNA]</scope>
    <source>
        <strain evidence="1 2">YK9</strain>
    </source>
</reference>
<dbReference type="Pfam" id="PF14398">
    <property type="entry name" value="ATPgrasp_YheCD"/>
    <property type="match status" value="1"/>
</dbReference>
<keyword evidence="2" id="KW-1185">Reference proteome</keyword>
<gene>
    <name evidence="1" type="ORF">PaecuDRAFT_2215</name>
</gene>
<accession>E0I978</accession>